<proteinExistence type="predicted"/>
<feature type="transmembrane region" description="Helical" evidence="1">
    <location>
        <begin position="12"/>
        <end position="37"/>
    </location>
</feature>
<reference evidence="2 3" key="1">
    <citation type="submission" date="2020-08" db="EMBL/GenBank/DDBJ databases">
        <title>Sequencing the genomes of 1000 actinobacteria strains.</title>
        <authorList>
            <person name="Klenk H.-P."/>
        </authorList>
    </citation>
    <scope>NUCLEOTIDE SEQUENCE [LARGE SCALE GENOMIC DNA]</scope>
    <source>
        <strain evidence="2 3">DSM 45267</strain>
    </source>
</reference>
<dbReference type="AlphaFoldDB" id="A0A839XT17"/>
<keyword evidence="3" id="KW-1185">Reference proteome</keyword>
<sequence>MSDSTGIVVSWGMATGVLVHAAIFVAPTIVVLLIVLLPGAARRAALRHQAGGGPIPRHRAVEVVAADLRRAHHALVTLDADASRFHRDEACAHYDAVLAEACAIADIPTDRLDDATGIDRDIARLELEEALIQRGLAPH</sequence>
<keyword evidence="1" id="KW-0472">Membrane</keyword>
<evidence type="ECO:0000313" key="3">
    <source>
        <dbReference type="Proteomes" id="UP000564573"/>
    </source>
</evidence>
<protein>
    <submittedName>
        <fullName evidence="2">Uncharacterized protein</fullName>
    </submittedName>
</protein>
<organism evidence="2 3">
    <name type="scientific">Prauserella sediminis</name>
    <dbReference type="NCBI Taxonomy" id="577680"/>
    <lineage>
        <taxon>Bacteria</taxon>
        <taxon>Bacillati</taxon>
        <taxon>Actinomycetota</taxon>
        <taxon>Actinomycetes</taxon>
        <taxon>Pseudonocardiales</taxon>
        <taxon>Pseudonocardiaceae</taxon>
        <taxon>Prauserella</taxon>
        <taxon>Prauserella salsuginis group</taxon>
    </lineage>
</organism>
<keyword evidence="1" id="KW-0812">Transmembrane</keyword>
<evidence type="ECO:0000256" key="1">
    <source>
        <dbReference type="SAM" id="Phobius"/>
    </source>
</evidence>
<evidence type="ECO:0000313" key="2">
    <source>
        <dbReference type="EMBL" id="MBB3666350.1"/>
    </source>
</evidence>
<gene>
    <name evidence="2" type="ORF">FB384_005312</name>
</gene>
<dbReference type="Proteomes" id="UP000564573">
    <property type="component" value="Unassembled WGS sequence"/>
</dbReference>
<keyword evidence="1" id="KW-1133">Transmembrane helix</keyword>
<comment type="caution">
    <text evidence="2">The sequence shown here is derived from an EMBL/GenBank/DDBJ whole genome shotgun (WGS) entry which is preliminary data.</text>
</comment>
<name>A0A839XT17_9PSEU</name>
<dbReference type="RefSeq" id="WP_183787518.1">
    <property type="nucleotide sequence ID" value="NZ_JACIBS010000017.1"/>
</dbReference>
<dbReference type="EMBL" id="JACIBS010000017">
    <property type="protein sequence ID" value="MBB3666350.1"/>
    <property type="molecule type" value="Genomic_DNA"/>
</dbReference>
<accession>A0A839XT17</accession>